<comment type="catalytic activity">
    <reaction evidence="1 13 16">
        <text>(2R)-3-phosphoglycerate + ATP = (2R)-3-phospho-glyceroyl phosphate + ADP</text>
        <dbReference type="Rhea" id="RHEA:14801"/>
        <dbReference type="ChEBI" id="CHEBI:30616"/>
        <dbReference type="ChEBI" id="CHEBI:57604"/>
        <dbReference type="ChEBI" id="CHEBI:58272"/>
        <dbReference type="ChEBI" id="CHEBI:456216"/>
        <dbReference type="EC" id="2.7.2.3"/>
    </reaction>
</comment>
<sequence length="398" mass="42804">MDRMTVRDIDVRDKKVLVRVDFNVPLGPDGHITDDGRIKAAIPTIEYLVENGAKVIIMSHMGRPDGNVVPSLSLKVTAERLAELMRHPVGFVDECVGPKVEEAAAGLGDGDILVLENLRFHPEEEANDPDFAEKLARLGEIFVDDAFGTAHRAHASIVGVTRYLPAVAGLLLEKELISLGHILETPARPFCVLFGGAKIADKVKLLENVMDKVDTILVGGGMAATFLKADNYEVGKSIVDDKLDVAVKLMAKAKKYNIKFLLPKDVIVTGDLTPDARGICVPVEKIPPLGRVVDIGLLTINLFTKELERAKTVFWNGPMGIYEMPQFAEGTKSMADVISRLHATTIIGGGSTAEIVAELKLADKMSFVSTGGGSSMLFLSGEKLPGVEALLKKSGKSG</sequence>
<evidence type="ECO:0000256" key="13">
    <source>
        <dbReference type="HAMAP-Rule" id="MF_00145"/>
    </source>
</evidence>
<dbReference type="UniPathway" id="UPA00109">
    <property type="reaction ID" value="UER00185"/>
</dbReference>
<evidence type="ECO:0000256" key="4">
    <source>
        <dbReference type="ARBA" id="ARBA00011245"/>
    </source>
</evidence>
<dbReference type="KEGG" id="dfo:Dform_00836"/>
<comment type="pathway">
    <text evidence="2 13">Carbohydrate degradation; glycolysis; pyruvate from D-glyceraldehyde 3-phosphate: step 2/5.</text>
</comment>
<evidence type="ECO:0000256" key="7">
    <source>
        <dbReference type="ARBA" id="ARBA00022490"/>
    </source>
</evidence>
<evidence type="ECO:0000256" key="3">
    <source>
        <dbReference type="ARBA" id="ARBA00008982"/>
    </source>
</evidence>
<evidence type="ECO:0000256" key="5">
    <source>
        <dbReference type="ARBA" id="ARBA00013061"/>
    </source>
</evidence>
<organism evidence="17 18">
    <name type="scientific">Dehalogenimonas formicexedens</name>
    <dbReference type="NCBI Taxonomy" id="1839801"/>
    <lineage>
        <taxon>Bacteria</taxon>
        <taxon>Bacillati</taxon>
        <taxon>Chloroflexota</taxon>
        <taxon>Dehalococcoidia</taxon>
        <taxon>Dehalococcoidales</taxon>
        <taxon>Dehalococcoidaceae</taxon>
        <taxon>Dehalogenimonas</taxon>
    </lineage>
</organism>
<dbReference type="GO" id="GO:0004618">
    <property type="term" value="F:phosphoglycerate kinase activity"/>
    <property type="evidence" value="ECO:0007669"/>
    <property type="project" value="UniProtKB-UniRule"/>
</dbReference>
<dbReference type="PANTHER" id="PTHR11406">
    <property type="entry name" value="PHOSPHOGLYCERATE KINASE"/>
    <property type="match status" value="1"/>
</dbReference>
<keyword evidence="11 13" id="KW-0067">ATP-binding</keyword>
<name>A0A1P8F6S4_9CHLR</name>
<protein>
    <recommendedName>
        <fullName evidence="6 13">Phosphoglycerate kinase</fullName>
        <ecNumber evidence="5 13">2.7.2.3</ecNumber>
    </recommendedName>
</protein>
<reference evidence="18" key="1">
    <citation type="submission" date="2016-11" db="EMBL/GenBank/DDBJ databases">
        <title>Dehalogenimonas formicexedens sp. nov., a chlorinated alkane respiring bacterium isolated from contaminated groundwater.</title>
        <authorList>
            <person name="Key T.A."/>
            <person name="Bowman K.S."/>
            <person name="Lee I."/>
            <person name="Chun J."/>
            <person name="Albuquerque L."/>
            <person name="da Costa M.S."/>
            <person name="Rainey F.A."/>
            <person name="Moe W.M."/>
        </authorList>
    </citation>
    <scope>NUCLEOTIDE SEQUENCE [LARGE SCALE GENOMIC DNA]</scope>
    <source>
        <strain evidence="18">NSZ-14</strain>
    </source>
</reference>
<comment type="caution">
    <text evidence="13">Lacks conserved residue(s) required for the propagation of feature annotation.</text>
</comment>
<comment type="similarity">
    <text evidence="3 13 16">Belongs to the phosphoglycerate kinase family.</text>
</comment>
<comment type="subcellular location">
    <subcellularLocation>
        <location evidence="13">Cytoplasm</location>
    </subcellularLocation>
</comment>
<dbReference type="PIRSF" id="PIRSF000724">
    <property type="entry name" value="Pgk"/>
    <property type="match status" value="1"/>
</dbReference>
<dbReference type="Proteomes" id="UP000185934">
    <property type="component" value="Chromosome"/>
</dbReference>
<dbReference type="PRINTS" id="PR00477">
    <property type="entry name" value="PHGLYCKINASE"/>
</dbReference>
<keyword evidence="8 13" id="KW-0808">Transferase</keyword>
<dbReference type="GO" id="GO:0043531">
    <property type="term" value="F:ADP binding"/>
    <property type="evidence" value="ECO:0007669"/>
    <property type="project" value="TreeGrafter"/>
</dbReference>
<feature type="binding site" evidence="14">
    <location>
        <position position="37"/>
    </location>
    <ligand>
        <name>(2R)-3-phosphoglycerate</name>
        <dbReference type="ChEBI" id="CHEBI:58272"/>
    </ligand>
</feature>
<dbReference type="OrthoDB" id="9808460at2"/>
<dbReference type="EC" id="2.7.2.3" evidence="5 13"/>
<dbReference type="InterPro" id="IPR015911">
    <property type="entry name" value="Phosphoglycerate_kinase_CS"/>
</dbReference>
<gene>
    <name evidence="13 17" type="primary">pgk</name>
    <name evidence="17" type="ORF">Dform_00836</name>
</gene>
<evidence type="ECO:0000256" key="10">
    <source>
        <dbReference type="ARBA" id="ARBA00022777"/>
    </source>
</evidence>
<dbReference type="FunFam" id="3.40.50.1260:FF:000031">
    <property type="entry name" value="Phosphoglycerate kinase 1"/>
    <property type="match status" value="1"/>
</dbReference>
<evidence type="ECO:0000256" key="11">
    <source>
        <dbReference type="ARBA" id="ARBA00022840"/>
    </source>
</evidence>
<dbReference type="PROSITE" id="PS00111">
    <property type="entry name" value="PGLYCERATE_KINASE"/>
    <property type="match status" value="1"/>
</dbReference>
<feature type="binding site" evidence="14">
    <location>
        <position position="152"/>
    </location>
    <ligand>
        <name>(2R)-3-phosphoglycerate</name>
        <dbReference type="ChEBI" id="CHEBI:58272"/>
    </ligand>
</feature>
<dbReference type="AlphaFoldDB" id="A0A1P8F6S4"/>
<evidence type="ECO:0000256" key="8">
    <source>
        <dbReference type="ARBA" id="ARBA00022679"/>
    </source>
</evidence>
<keyword evidence="18" id="KW-1185">Reference proteome</keyword>
<evidence type="ECO:0000256" key="12">
    <source>
        <dbReference type="ARBA" id="ARBA00023152"/>
    </source>
</evidence>
<keyword evidence="9 13" id="KW-0547">Nucleotide-binding</keyword>
<dbReference type="FunFam" id="3.40.50.1260:FF:000006">
    <property type="entry name" value="Phosphoglycerate kinase"/>
    <property type="match status" value="1"/>
</dbReference>
<evidence type="ECO:0000256" key="2">
    <source>
        <dbReference type="ARBA" id="ARBA00004838"/>
    </source>
</evidence>
<dbReference type="GO" id="GO:0006096">
    <property type="term" value="P:glycolytic process"/>
    <property type="evidence" value="ECO:0007669"/>
    <property type="project" value="UniProtKB-UniRule"/>
</dbReference>
<keyword evidence="10 13" id="KW-0418">Kinase</keyword>
<dbReference type="InterPro" id="IPR036043">
    <property type="entry name" value="Phosphoglycerate_kinase_sf"/>
</dbReference>
<feature type="binding site" evidence="14">
    <location>
        <position position="119"/>
    </location>
    <ligand>
        <name>(2R)-3-phosphoglycerate</name>
        <dbReference type="ChEBI" id="CHEBI:58272"/>
    </ligand>
</feature>
<evidence type="ECO:0000256" key="16">
    <source>
        <dbReference type="RuleBase" id="RU000532"/>
    </source>
</evidence>
<dbReference type="HAMAP" id="MF_00145">
    <property type="entry name" value="Phosphoglyc_kinase"/>
    <property type="match status" value="1"/>
</dbReference>
<evidence type="ECO:0000313" key="18">
    <source>
        <dbReference type="Proteomes" id="UP000185934"/>
    </source>
</evidence>
<dbReference type="SUPFAM" id="SSF53748">
    <property type="entry name" value="Phosphoglycerate kinase"/>
    <property type="match status" value="1"/>
</dbReference>
<feature type="binding site" evidence="13 14">
    <location>
        <begin position="60"/>
        <end position="63"/>
    </location>
    <ligand>
        <name>substrate</name>
    </ligand>
</feature>
<evidence type="ECO:0000256" key="14">
    <source>
        <dbReference type="PIRSR" id="PIRSR000724-1"/>
    </source>
</evidence>
<evidence type="ECO:0000313" key="17">
    <source>
        <dbReference type="EMBL" id="APV44181.1"/>
    </source>
</evidence>
<dbReference type="Pfam" id="PF00162">
    <property type="entry name" value="PGK"/>
    <property type="match status" value="1"/>
</dbReference>
<evidence type="ECO:0000256" key="1">
    <source>
        <dbReference type="ARBA" id="ARBA00000642"/>
    </source>
</evidence>
<dbReference type="InterPro" id="IPR001576">
    <property type="entry name" value="Phosphoglycerate_kinase"/>
</dbReference>
<feature type="binding site" evidence="13 14">
    <location>
        <begin position="21"/>
        <end position="23"/>
    </location>
    <ligand>
        <name>substrate</name>
    </ligand>
</feature>
<keyword evidence="7 13" id="KW-0963">Cytoplasm</keyword>
<evidence type="ECO:0000256" key="6">
    <source>
        <dbReference type="ARBA" id="ARBA00016471"/>
    </source>
</evidence>
<dbReference type="GO" id="GO:0005829">
    <property type="term" value="C:cytosol"/>
    <property type="evidence" value="ECO:0007669"/>
    <property type="project" value="TreeGrafter"/>
</dbReference>
<dbReference type="EMBL" id="CP018258">
    <property type="protein sequence ID" value="APV44181.1"/>
    <property type="molecule type" value="Genomic_DNA"/>
</dbReference>
<proteinExistence type="inferred from homology"/>
<dbReference type="GO" id="GO:0006094">
    <property type="term" value="P:gluconeogenesis"/>
    <property type="evidence" value="ECO:0007669"/>
    <property type="project" value="TreeGrafter"/>
</dbReference>
<feature type="binding site" evidence="13">
    <location>
        <position position="119"/>
    </location>
    <ligand>
        <name>substrate</name>
    </ligand>
</feature>
<accession>A0A1P8F6S4</accession>
<feature type="binding site" evidence="13 15">
    <location>
        <position position="202"/>
    </location>
    <ligand>
        <name>ATP</name>
        <dbReference type="ChEBI" id="CHEBI:30616"/>
    </ligand>
</feature>
<feature type="binding site" evidence="13">
    <location>
        <position position="152"/>
    </location>
    <ligand>
        <name>substrate</name>
    </ligand>
</feature>
<dbReference type="RefSeq" id="WP_076003912.1">
    <property type="nucleotide sequence ID" value="NZ_CP018258.1"/>
</dbReference>
<evidence type="ECO:0000256" key="9">
    <source>
        <dbReference type="ARBA" id="ARBA00022741"/>
    </source>
</evidence>
<dbReference type="Gene3D" id="3.40.50.1260">
    <property type="entry name" value="Phosphoglycerate kinase, N-terminal domain"/>
    <property type="match status" value="2"/>
</dbReference>
<feature type="binding site" evidence="13">
    <location>
        <position position="37"/>
    </location>
    <ligand>
        <name>substrate</name>
    </ligand>
</feature>
<comment type="subunit">
    <text evidence="4 13">Monomer.</text>
</comment>
<dbReference type="STRING" id="1839801.Dform_00836"/>
<dbReference type="InterPro" id="IPR015824">
    <property type="entry name" value="Phosphoglycerate_kinase_N"/>
</dbReference>
<dbReference type="PANTHER" id="PTHR11406:SF23">
    <property type="entry name" value="PHOSPHOGLYCERATE KINASE 1, CHLOROPLASTIC-RELATED"/>
    <property type="match status" value="1"/>
</dbReference>
<keyword evidence="12 13" id="KW-0324">Glycolysis</keyword>
<feature type="binding site" evidence="13 15">
    <location>
        <position position="323"/>
    </location>
    <ligand>
        <name>ATP</name>
        <dbReference type="ChEBI" id="CHEBI:30616"/>
    </ligand>
</feature>
<evidence type="ECO:0000256" key="15">
    <source>
        <dbReference type="PIRSR" id="PIRSR000724-2"/>
    </source>
</evidence>
<dbReference type="GO" id="GO:0005524">
    <property type="term" value="F:ATP binding"/>
    <property type="evidence" value="ECO:0007669"/>
    <property type="project" value="UniProtKB-KW"/>
</dbReference>